<evidence type="ECO:0000256" key="13">
    <source>
        <dbReference type="ARBA" id="ARBA00022838"/>
    </source>
</evidence>
<keyword evidence="8" id="KW-0547">Nucleotide-binding</keyword>
<keyword evidence="16" id="KW-0131">Cell cycle</keyword>
<keyword evidence="6" id="KW-0132">Cell division</keyword>
<dbReference type="EC" id="3.6.4.12" evidence="3"/>
<dbReference type="InterPro" id="IPR014001">
    <property type="entry name" value="Helicase_ATP-bd"/>
</dbReference>
<dbReference type="Ensembl" id="ENSSOCT00000012978.1">
    <property type="protein sequence ID" value="ENSSOCP00000012633.1"/>
    <property type="gene ID" value="ENSSOCG00000009563.1"/>
</dbReference>
<reference evidence="26" key="2">
    <citation type="submission" date="2025-09" db="UniProtKB">
        <authorList>
            <consortium name="Ensembl"/>
        </authorList>
    </citation>
    <scope>IDENTIFICATION</scope>
</reference>
<evidence type="ECO:0000256" key="21">
    <source>
        <dbReference type="ARBA" id="ARBA00081913"/>
    </source>
</evidence>
<dbReference type="GO" id="GO:0005524">
    <property type="term" value="F:ATP binding"/>
    <property type="evidence" value="ECO:0007669"/>
    <property type="project" value="UniProtKB-KW"/>
</dbReference>
<dbReference type="PROSITE" id="PS51192">
    <property type="entry name" value="HELICASE_ATP_BIND_1"/>
    <property type="match status" value="1"/>
</dbReference>
<feature type="compositionally biased region" description="Basic and acidic residues" evidence="23">
    <location>
        <begin position="968"/>
        <end position="977"/>
    </location>
</feature>
<evidence type="ECO:0000256" key="1">
    <source>
        <dbReference type="ARBA" id="ARBA00004629"/>
    </source>
</evidence>
<feature type="region of interest" description="Disordered" evidence="23">
    <location>
        <begin position="1020"/>
        <end position="1175"/>
    </location>
</feature>
<keyword evidence="11" id="KW-0802">TPR repeat</keyword>
<dbReference type="GO" id="GO:0003677">
    <property type="term" value="F:DNA binding"/>
    <property type="evidence" value="ECO:0007669"/>
    <property type="project" value="UniProtKB-KW"/>
</dbReference>
<keyword evidence="12" id="KW-0347">Helicase</keyword>
<evidence type="ECO:0000256" key="9">
    <source>
        <dbReference type="ARBA" id="ARBA00022776"/>
    </source>
</evidence>
<dbReference type="FunFam" id="3.40.50.10810:FF:000029">
    <property type="entry name" value="ERCC excision repair 6-like, spindle assembly checkpoint helicase"/>
    <property type="match status" value="1"/>
</dbReference>
<evidence type="ECO:0000256" key="16">
    <source>
        <dbReference type="ARBA" id="ARBA00023306"/>
    </source>
</evidence>
<sequence>MAAPRSPGDFALITGAAQRGAVLARSVPHGGSRRLVSSAKAAAGVGELEEALRLFRLAAAIRPSEKLQGRIQRVEEVLAAAAEQEEEEEEEEGFVDVCGSGLLIYGEMHGKLFQHQREGVAFLYRLHREGRPGGILADDMGLGKTIQVIAFLSGMFDAELIQHVLLVMPTTLVSSWLAEFARWTPGLRVKEFHGTSKTERTRNLERVQRKDGIIITSYQMLVNNWKQLATSHEQEFVWDYVILDEAHKIKCPSNKTTKCVHAIPAKHRLLLTGTPVQNNLREMWSLFDFACQGSLLGTAKTFKMEYENPITRAREKDATLGEKALGLKISENLMTIIKPYFLRRTKEDIKNNHTDKPDAPLPENSAPVMPSLTRKNDFVVWVYLAPVQEEIYRNFLSLDHVKEVLMTTRSPLAELTVLKKLCDHPRLLPARACVQLGLEEQEHSEQGHGSEAGMLSGANEIDHLSDETVIQESGKMLFLVGLLERLREEGHRTLVFSQSRKMLDIIEHVLSCRQFKIMRIDGTIAHLTEREKRINAFQSNKDYSVFLLTTQVGGVGITLTAASRVVIFDPSWNPATDAQAVDRAYRIGQKENVVIYRLITCGTVEEKIYRRQVFKDSLIRQTTGDKKNPFRYFSKQELRELFTLEDTRTSATQIQLQSLHATQRNTDLQLDEHIAYLHSLEMFGISDHDLIYTTEIAHEEQVESEEARQYIQRRVQKAHELVQLESQLRDQRMESIRNVCEEMGQRPPELPSKPKKLSPELNNINHFILNVSSTMTSLTINDLDEEKLAQGVSSMDTEVLNTSQTVKQSKVQESEQNLESSIISSSPGLHPLDKESQSLKQEQSSHVNSDSLTEAGNGLSGQHQHSSNESGMADDPKRLRDAEMSDQVLDPPAALGTDKNDISELALAAAVPSLSNVTPEIRAGLQKSRVLEASLEDMSVPSLQDQVDFNLVLEESEDGWQDASNQERSLEHPEKEGFQLKAESFSSEESIGAFPSGRKKCLRRIVSDSEDEEHSIMILEENQSEKRPSPLNSPVPQFLEGISASTPKCDRSMAKAIFSPRLTNSGNTSTASRRSLINKVVDEFEELGEMGTTDDEDNDDSDEEHDNLVEEAAEECSGESAEPEEEPAGETLDTGEQFFHLDSMSSEQSEADETESSQEESTGDAELQSGEQIDYFTQESISEKEVGQSSSPAIGDYNTLVDSGKKLKDDGKLQEALNCFLQALDIKSGDPEVMLMTLNLYRQLAQK</sequence>
<evidence type="ECO:0000256" key="3">
    <source>
        <dbReference type="ARBA" id="ARBA00012551"/>
    </source>
</evidence>
<evidence type="ECO:0000313" key="27">
    <source>
        <dbReference type="Proteomes" id="UP000694551"/>
    </source>
</evidence>
<dbReference type="Gene3D" id="3.40.50.10810">
    <property type="entry name" value="Tandem AAA-ATPase domain"/>
    <property type="match status" value="1"/>
</dbReference>
<comment type="function">
    <text evidence="19">DNA helicase that acts as a tension sensor that associates with catenated DNA which is stretched under tension until it is resolved during anaphase. Functions as ATP-dependent DNA translocase. Can promote Holliday junction branch migration (in vitro).</text>
</comment>
<dbReference type="SMART" id="SM00487">
    <property type="entry name" value="DEXDc"/>
    <property type="match status" value="1"/>
</dbReference>
<feature type="domain" description="Helicase ATP-binding" evidence="24">
    <location>
        <begin position="125"/>
        <end position="293"/>
    </location>
</feature>
<dbReference type="SUPFAM" id="SSF52540">
    <property type="entry name" value="P-loop containing nucleoside triphosphate hydrolases"/>
    <property type="match status" value="2"/>
</dbReference>
<dbReference type="PANTHER" id="PTHR45629">
    <property type="entry name" value="SNF2/RAD54 FAMILY MEMBER"/>
    <property type="match status" value="1"/>
</dbReference>
<evidence type="ECO:0000259" key="25">
    <source>
        <dbReference type="PROSITE" id="PS51194"/>
    </source>
</evidence>
<dbReference type="PANTHER" id="PTHR45629:SF7">
    <property type="entry name" value="DNA EXCISION REPAIR PROTEIN ERCC-6-RELATED"/>
    <property type="match status" value="1"/>
</dbReference>
<dbReference type="InterPro" id="IPR050496">
    <property type="entry name" value="SNF2_RAD54_helicase_repair"/>
</dbReference>
<evidence type="ECO:0000256" key="22">
    <source>
        <dbReference type="SAM" id="Coils"/>
    </source>
</evidence>
<dbReference type="Proteomes" id="UP000694551">
    <property type="component" value="Unplaced"/>
</dbReference>
<dbReference type="SMART" id="SM00490">
    <property type="entry name" value="HELICc"/>
    <property type="match status" value="1"/>
</dbReference>
<evidence type="ECO:0000256" key="4">
    <source>
        <dbReference type="ARBA" id="ARBA00022454"/>
    </source>
</evidence>
<dbReference type="GO" id="GO:0003678">
    <property type="term" value="F:DNA helicase activity"/>
    <property type="evidence" value="ECO:0007669"/>
    <property type="project" value="UniProtKB-EC"/>
</dbReference>
<keyword evidence="7" id="KW-0677">Repeat</keyword>
<feature type="compositionally biased region" description="Polar residues" evidence="23">
    <location>
        <begin position="1061"/>
        <end position="1075"/>
    </location>
</feature>
<evidence type="ECO:0000256" key="18">
    <source>
        <dbReference type="ARBA" id="ARBA00047995"/>
    </source>
</evidence>
<dbReference type="CDD" id="cd18793">
    <property type="entry name" value="SF2_C_SNF"/>
    <property type="match status" value="1"/>
</dbReference>
<dbReference type="GO" id="GO:0051301">
    <property type="term" value="P:cell division"/>
    <property type="evidence" value="ECO:0007669"/>
    <property type="project" value="UniProtKB-KW"/>
</dbReference>
<dbReference type="InterPro" id="IPR038718">
    <property type="entry name" value="SNF2-like_sf"/>
</dbReference>
<reference evidence="26" key="1">
    <citation type="submission" date="2025-08" db="UniProtKB">
        <authorList>
            <consortium name="Ensembl"/>
        </authorList>
    </citation>
    <scope>IDENTIFICATION</scope>
</reference>
<feature type="compositionally biased region" description="Acidic residues" evidence="23">
    <location>
        <begin position="1149"/>
        <end position="1163"/>
    </location>
</feature>
<dbReference type="AlphaFoldDB" id="A0A8D0F7C9"/>
<feature type="compositionally biased region" description="Polar residues" evidence="23">
    <location>
        <begin position="846"/>
        <end position="870"/>
    </location>
</feature>
<evidence type="ECO:0000256" key="8">
    <source>
        <dbReference type="ARBA" id="ARBA00022741"/>
    </source>
</evidence>
<evidence type="ECO:0000256" key="2">
    <source>
        <dbReference type="ARBA" id="ARBA00007025"/>
    </source>
</evidence>
<dbReference type="InterPro" id="IPR001650">
    <property type="entry name" value="Helicase_C-like"/>
</dbReference>
<keyword evidence="14" id="KW-0067">ATP-binding</keyword>
<feature type="domain" description="Helicase C-terminal" evidence="25">
    <location>
        <begin position="478"/>
        <end position="638"/>
    </location>
</feature>
<protein>
    <recommendedName>
        <fullName evidence="20">DNA excision repair protein ERCC-6-like</fullName>
        <ecNumber evidence="3">3.6.4.12</ecNumber>
    </recommendedName>
    <alternativeName>
        <fullName evidence="21">ATP-dependent helicase ERCC6-like</fullName>
    </alternativeName>
</protein>
<comment type="catalytic activity">
    <reaction evidence="18">
        <text>ATP + H2O = ADP + phosphate + H(+)</text>
        <dbReference type="Rhea" id="RHEA:13065"/>
        <dbReference type="ChEBI" id="CHEBI:15377"/>
        <dbReference type="ChEBI" id="CHEBI:15378"/>
        <dbReference type="ChEBI" id="CHEBI:30616"/>
        <dbReference type="ChEBI" id="CHEBI:43474"/>
        <dbReference type="ChEBI" id="CHEBI:456216"/>
        <dbReference type="EC" id="3.6.4.12"/>
    </reaction>
</comment>
<keyword evidence="4" id="KW-0158">Chromosome</keyword>
<evidence type="ECO:0000256" key="20">
    <source>
        <dbReference type="ARBA" id="ARBA00068237"/>
    </source>
</evidence>
<dbReference type="Gene3D" id="3.40.50.300">
    <property type="entry name" value="P-loop containing nucleotide triphosphate hydrolases"/>
    <property type="match status" value="1"/>
</dbReference>
<accession>A0A8D0F7C9</accession>
<feature type="coiled-coil region" evidence="22">
    <location>
        <begin position="64"/>
        <end position="91"/>
    </location>
</feature>
<dbReference type="InterPro" id="IPR027417">
    <property type="entry name" value="P-loop_NTPase"/>
</dbReference>
<dbReference type="InterPro" id="IPR049730">
    <property type="entry name" value="SNF2/RAD54-like_C"/>
</dbReference>
<evidence type="ECO:0000256" key="12">
    <source>
        <dbReference type="ARBA" id="ARBA00022806"/>
    </source>
</evidence>
<organism evidence="26 27">
    <name type="scientific">Strix occidentalis caurina</name>
    <name type="common">northern spotted owl</name>
    <dbReference type="NCBI Taxonomy" id="311401"/>
    <lineage>
        <taxon>Eukaryota</taxon>
        <taxon>Metazoa</taxon>
        <taxon>Chordata</taxon>
        <taxon>Craniata</taxon>
        <taxon>Vertebrata</taxon>
        <taxon>Euteleostomi</taxon>
        <taxon>Archelosauria</taxon>
        <taxon>Archosauria</taxon>
        <taxon>Dinosauria</taxon>
        <taxon>Saurischia</taxon>
        <taxon>Theropoda</taxon>
        <taxon>Coelurosauria</taxon>
        <taxon>Aves</taxon>
        <taxon>Neognathae</taxon>
        <taxon>Neoaves</taxon>
        <taxon>Telluraves</taxon>
        <taxon>Strigiformes</taxon>
        <taxon>Strigidae</taxon>
        <taxon>Strix</taxon>
    </lineage>
</organism>
<keyword evidence="9" id="KW-0498">Mitosis</keyword>
<feature type="region of interest" description="Disordered" evidence="23">
    <location>
        <begin position="958"/>
        <end position="977"/>
    </location>
</feature>
<evidence type="ECO:0000313" key="26">
    <source>
        <dbReference type="Ensembl" id="ENSSOCP00000012633.1"/>
    </source>
</evidence>
<dbReference type="GO" id="GO:0000776">
    <property type="term" value="C:kinetochore"/>
    <property type="evidence" value="ECO:0007669"/>
    <property type="project" value="UniProtKB-KW"/>
</dbReference>
<evidence type="ECO:0000256" key="6">
    <source>
        <dbReference type="ARBA" id="ARBA00022618"/>
    </source>
</evidence>
<evidence type="ECO:0000256" key="19">
    <source>
        <dbReference type="ARBA" id="ARBA00058190"/>
    </source>
</evidence>
<feature type="compositionally biased region" description="Polar residues" evidence="23">
    <location>
        <begin position="797"/>
        <end position="827"/>
    </location>
</feature>
<evidence type="ECO:0000256" key="23">
    <source>
        <dbReference type="SAM" id="MobiDB-lite"/>
    </source>
</evidence>
<proteinExistence type="inferred from homology"/>
<evidence type="ECO:0000259" key="24">
    <source>
        <dbReference type="PROSITE" id="PS51192"/>
    </source>
</evidence>
<evidence type="ECO:0000256" key="5">
    <source>
        <dbReference type="ARBA" id="ARBA00022553"/>
    </source>
</evidence>
<feature type="compositionally biased region" description="Acidic residues" evidence="23">
    <location>
        <begin position="1083"/>
        <end position="1128"/>
    </location>
</feature>
<keyword evidence="5" id="KW-0597">Phosphoprotein</keyword>
<dbReference type="GO" id="GO:0015616">
    <property type="term" value="F:DNA translocase activity"/>
    <property type="evidence" value="ECO:0007669"/>
    <property type="project" value="TreeGrafter"/>
</dbReference>
<dbReference type="PROSITE" id="PS51194">
    <property type="entry name" value="HELICASE_CTER"/>
    <property type="match status" value="1"/>
</dbReference>
<dbReference type="CDD" id="cd18001">
    <property type="entry name" value="DEXHc_ERCC6L"/>
    <property type="match status" value="1"/>
</dbReference>
<evidence type="ECO:0000256" key="11">
    <source>
        <dbReference type="ARBA" id="ARBA00022803"/>
    </source>
</evidence>
<evidence type="ECO:0000256" key="17">
    <source>
        <dbReference type="ARBA" id="ARBA00023328"/>
    </source>
</evidence>
<keyword evidence="17" id="KW-0137">Centromere</keyword>
<dbReference type="Pfam" id="PF00176">
    <property type="entry name" value="SNF2-rel_dom"/>
    <property type="match status" value="1"/>
</dbReference>
<evidence type="ECO:0000256" key="7">
    <source>
        <dbReference type="ARBA" id="ARBA00022737"/>
    </source>
</evidence>
<feature type="region of interest" description="Disordered" evidence="23">
    <location>
        <begin position="797"/>
        <end position="876"/>
    </location>
</feature>
<keyword evidence="27" id="KW-1185">Reference proteome</keyword>
<evidence type="ECO:0000256" key="15">
    <source>
        <dbReference type="ARBA" id="ARBA00023125"/>
    </source>
</evidence>
<keyword evidence="15" id="KW-0238">DNA-binding</keyword>
<dbReference type="GO" id="GO:0016787">
    <property type="term" value="F:hydrolase activity"/>
    <property type="evidence" value="ECO:0007669"/>
    <property type="project" value="UniProtKB-KW"/>
</dbReference>
<keyword evidence="13" id="KW-0995">Kinetochore</keyword>
<comment type="similarity">
    <text evidence="2">Belongs to the SNF2/RAD54 helicase family.</text>
</comment>
<dbReference type="InterPro" id="IPR000330">
    <property type="entry name" value="SNF2_N"/>
</dbReference>
<keyword evidence="10" id="KW-0378">Hydrolase</keyword>
<dbReference type="Pfam" id="PF00271">
    <property type="entry name" value="Helicase_C"/>
    <property type="match status" value="1"/>
</dbReference>
<evidence type="ECO:0000256" key="14">
    <source>
        <dbReference type="ARBA" id="ARBA00022840"/>
    </source>
</evidence>
<evidence type="ECO:0000256" key="10">
    <source>
        <dbReference type="ARBA" id="ARBA00022801"/>
    </source>
</evidence>
<comment type="subcellular location">
    <subcellularLocation>
        <location evidence="1">Chromosome</location>
        <location evidence="1">Centromere</location>
        <location evidence="1">Kinetochore</location>
    </subcellularLocation>
</comment>
<keyword evidence="22" id="KW-0175">Coiled coil</keyword>
<name>A0A8D0F7C9_STROC</name>